<dbReference type="AlphaFoldDB" id="A0AAE3NTA6"/>
<protein>
    <submittedName>
        <fullName evidence="2">Uncharacterized protein</fullName>
    </submittedName>
</protein>
<dbReference type="PROSITE" id="PS51257">
    <property type="entry name" value="PROKAR_LIPOPROTEIN"/>
    <property type="match status" value="1"/>
</dbReference>
<organism evidence="2 3">
    <name type="scientific">Psychromarinibacter sediminicola</name>
    <dbReference type="NCBI Taxonomy" id="3033385"/>
    <lineage>
        <taxon>Bacteria</taxon>
        <taxon>Pseudomonadati</taxon>
        <taxon>Pseudomonadota</taxon>
        <taxon>Alphaproteobacteria</taxon>
        <taxon>Rhodobacterales</taxon>
        <taxon>Paracoccaceae</taxon>
        <taxon>Psychromarinibacter</taxon>
    </lineage>
</organism>
<sequence>MTYSIVRHIRERLPAGLFLAAGVALVTACAGPRGPVVDPETMLPPDAPPPAEYAQDDTYVTPPPTAAAAPRSEKPRLFGFLFKRVPGEVTAEETEVAAAPVPAERPEVTTGAMATSEAPSSGRGGFLGLFGGNDAPAADGPVADLPFGKIATVCGLSRREMGEEVARSGNGQFRLYDSAPDSVAPRAQFLTGFRDGCARKFTASLALFGTAQVHEATRYNPLNTNPYSETDEAYETVKTRVCRVERGAFCPERRAGRLDRQAAFLSVYRDFGGSGSWMELFLHDRELVAQSTLGG</sequence>
<accession>A0AAE3NTA6</accession>
<evidence type="ECO:0000313" key="2">
    <source>
        <dbReference type="EMBL" id="MDF0603148.1"/>
    </source>
</evidence>
<proteinExistence type="predicted"/>
<reference evidence="2" key="1">
    <citation type="submission" date="2023-03" db="EMBL/GenBank/DDBJ databases">
        <title>Multiphase analysis and comparison of six strains from genera Psychromarinibacter, Lutimaribacter, and Maritimibacter, including a novel species: Psychromarinibacter sediminicola sp. nov.</title>
        <authorList>
            <person name="Wang Y.-H."/>
            <person name="Ye M.-Q."/>
            <person name="Du Z.-J."/>
        </authorList>
    </citation>
    <scope>NUCLEOTIDE SEQUENCE</scope>
    <source>
        <strain evidence="2">C21-152</strain>
    </source>
</reference>
<comment type="caution">
    <text evidence="2">The sequence shown here is derived from an EMBL/GenBank/DDBJ whole genome shotgun (WGS) entry which is preliminary data.</text>
</comment>
<feature type="region of interest" description="Disordered" evidence="1">
    <location>
        <begin position="41"/>
        <end position="70"/>
    </location>
</feature>
<gene>
    <name evidence="2" type="ORF">P1J78_20575</name>
</gene>
<dbReference type="RefSeq" id="WP_275569271.1">
    <property type="nucleotide sequence ID" value="NZ_JARGYC010000077.1"/>
</dbReference>
<dbReference type="EMBL" id="JARGYC010000077">
    <property type="protein sequence ID" value="MDF0603148.1"/>
    <property type="molecule type" value="Genomic_DNA"/>
</dbReference>
<evidence type="ECO:0000256" key="1">
    <source>
        <dbReference type="SAM" id="MobiDB-lite"/>
    </source>
</evidence>
<dbReference type="Proteomes" id="UP001220964">
    <property type="component" value="Unassembled WGS sequence"/>
</dbReference>
<keyword evidence="3" id="KW-1185">Reference proteome</keyword>
<evidence type="ECO:0000313" key="3">
    <source>
        <dbReference type="Proteomes" id="UP001220964"/>
    </source>
</evidence>
<name>A0AAE3NTA6_9RHOB</name>